<evidence type="ECO:0000313" key="4">
    <source>
        <dbReference type="EMBL" id="GAI00806.1"/>
    </source>
</evidence>
<dbReference type="CDD" id="cd02796">
    <property type="entry name" value="tRNA_bind_bactPheRS"/>
    <property type="match status" value="1"/>
</dbReference>
<protein>
    <recommendedName>
        <fullName evidence="3">tRNA-binding domain-containing protein</fullName>
    </recommendedName>
</protein>
<dbReference type="InterPro" id="IPR002547">
    <property type="entry name" value="tRNA-bd_dom"/>
</dbReference>
<keyword evidence="1" id="KW-0820">tRNA-binding</keyword>
<dbReference type="AlphaFoldDB" id="X1L4J2"/>
<proteinExistence type="predicted"/>
<dbReference type="Gene3D" id="2.40.50.140">
    <property type="entry name" value="Nucleic acid-binding proteins"/>
    <property type="match status" value="1"/>
</dbReference>
<accession>X1L4J2</accession>
<reference evidence="4" key="1">
    <citation type="journal article" date="2014" name="Front. Microbiol.">
        <title>High frequency of phylogenetically diverse reductive dehalogenase-homologous genes in deep subseafloor sedimentary metagenomes.</title>
        <authorList>
            <person name="Kawai M."/>
            <person name="Futagami T."/>
            <person name="Toyoda A."/>
            <person name="Takaki Y."/>
            <person name="Nishi S."/>
            <person name="Hori S."/>
            <person name="Arai W."/>
            <person name="Tsubouchi T."/>
            <person name="Morono Y."/>
            <person name="Uchiyama I."/>
            <person name="Ito T."/>
            <person name="Fujiyama A."/>
            <person name="Inagaki F."/>
            <person name="Takami H."/>
        </authorList>
    </citation>
    <scope>NUCLEOTIDE SEQUENCE</scope>
    <source>
        <strain evidence="4">Expedition CK06-06</strain>
    </source>
</reference>
<dbReference type="EMBL" id="BARU01046281">
    <property type="protein sequence ID" value="GAI00806.1"/>
    <property type="molecule type" value="Genomic_DNA"/>
</dbReference>
<sequence>DIILPPTELANRLTMAGTEVKGIQAIGDGWENIVVGQIVAVNPHPNADRLSLTTIDLGTEQPTVVCGAPNLRLGDKVAFAYVGAQLIDGHSGQAFRLESAKIRGVVSNGMACSEKELGISDSHEGIMVLPA</sequence>
<name>X1L4J2_9ZZZZ</name>
<feature type="non-terminal residue" evidence="4">
    <location>
        <position position="131"/>
    </location>
</feature>
<dbReference type="SUPFAM" id="SSF50249">
    <property type="entry name" value="Nucleic acid-binding proteins"/>
    <property type="match status" value="1"/>
</dbReference>
<dbReference type="PROSITE" id="PS50886">
    <property type="entry name" value="TRBD"/>
    <property type="match status" value="1"/>
</dbReference>
<evidence type="ECO:0000256" key="2">
    <source>
        <dbReference type="ARBA" id="ARBA00022884"/>
    </source>
</evidence>
<evidence type="ECO:0000259" key="3">
    <source>
        <dbReference type="PROSITE" id="PS50886"/>
    </source>
</evidence>
<dbReference type="InterPro" id="IPR033714">
    <property type="entry name" value="tRNA_bind_bactPheRS"/>
</dbReference>
<organism evidence="4">
    <name type="scientific">marine sediment metagenome</name>
    <dbReference type="NCBI Taxonomy" id="412755"/>
    <lineage>
        <taxon>unclassified sequences</taxon>
        <taxon>metagenomes</taxon>
        <taxon>ecological metagenomes</taxon>
    </lineage>
</organism>
<gene>
    <name evidence="4" type="ORF">S03H2_69885</name>
</gene>
<dbReference type="FunFam" id="2.40.50.140:FF:000045">
    <property type="entry name" value="Phenylalanine--tRNA ligase beta subunit"/>
    <property type="match status" value="1"/>
</dbReference>
<comment type="caution">
    <text evidence="4">The sequence shown here is derived from an EMBL/GenBank/DDBJ whole genome shotgun (WGS) entry which is preliminary data.</text>
</comment>
<evidence type="ECO:0000256" key="1">
    <source>
        <dbReference type="ARBA" id="ARBA00022555"/>
    </source>
</evidence>
<feature type="non-terminal residue" evidence="4">
    <location>
        <position position="1"/>
    </location>
</feature>
<feature type="domain" description="TRNA-binding" evidence="3">
    <location>
        <begin position="27"/>
        <end position="131"/>
    </location>
</feature>
<dbReference type="Pfam" id="PF01588">
    <property type="entry name" value="tRNA_bind"/>
    <property type="match status" value="1"/>
</dbReference>
<dbReference type="GO" id="GO:0000049">
    <property type="term" value="F:tRNA binding"/>
    <property type="evidence" value="ECO:0007669"/>
    <property type="project" value="UniProtKB-KW"/>
</dbReference>
<dbReference type="InterPro" id="IPR012340">
    <property type="entry name" value="NA-bd_OB-fold"/>
</dbReference>
<keyword evidence="2" id="KW-0694">RNA-binding</keyword>